<gene>
    <name evidence="2" type="ORF">JK358_25975</name>
</gene>
<evidence type="ECO:0000313" key="3">
    <source>
        <dbReference type="Proteomes" id="UP000602198"/>
    </source>
</evidence>
<name>A0ABS1MB70_9NOCA</name>
<evidence type="ECO:0000256" key="1">
    <source>
        <dbReference type="ARBA" id="ARBA00022729"/>
    </source>
</evidence>
<dbReference type="Gene3D" id="2.10.300.10">
    <property type="entry name" value="Porin MspA ribbon domain"/>
    <property type="match status" value="1"/>
</dbReference>
<accession>A0ABS1MB70</accession>
<reference evidence="2 3" key="1">
    <citation type="submission" date="2021-01" db="EMBL/GenBank/DDBJ databases">
        <title>WGS of actinomycetes isolated from Thailand.</title>
        <authorList>
            <person name="Thawai C."/>
        </authorList>
    </citation>
    <scope>NUCLEOTIDE SEQUENCE [LARGE SCALE GENOMIC DNA]</scope>
    <source>
        <strain evidence="2 3">LPG 2</strain>
    </source>
</reference>
<dbReference type="Gene3D" id="2.60.40.1650">
    <property type="entry name" value="Porin MspA (Ig-like beta-sandwich domain)"/>
    <property type="match status" value="1"/>
</dbReference>
<dbReference type="Proteomes" id="UP000602198">
    <property type="component" value="Unassembled WGS sequence"/>
</dbReference>
<evidence type="ECO:0000313" key="2">
    <source>
        <dbReference type="EMBL" id="MBL1077857.1"/>
    </source>
</evidence>
<dbReference type="InterPro" id="IPR015286">
    <property type="entry name" value="Porin_fam_mycobact-type"/>
</dbReference>
<dbReference type="Pfam" id="PF09203">
    <property type="entry name" value="MspA"/>
    <property type="match status" value="1"/>
</dbReference>
<sequence length="215" mass="22340">MRVCYYPLLVDSKLGTIGLFITATTLLLPVPAHADIEALPPHERTFQSISGSFVVGHRDESVNRIAPLNMVGTTREGLVSNTAYGTLLGPATGTLKTGYHVGCAVNTGAGTLGVTPDLTIGTTITPGGGGAPPIVLGANPNPVATLNLTAGEVKEVPVAEKEIMAGATAHIVIRDFHIVVNQCTGPVAIRHYTYLFTKSPAVDDSGAVFGEPTWL</sequence>
<comment type="caution">
    <text evidence="2">The sequence shown here is derived from an EMBL/GenBank/DDBJ whole genome shotgun (WGS) entry which is preliminary data.</text>
</comment>
<dbReference type="InterPro" id="IPR036435">
    <property type="entry name" value="Leukocidin/porin_MspA_sf"/>
</dbReference>
<dbReference type="SUPFAM" id="SSF56959">
    <property type="entry name" value="Leukocidin-like"/>
    <property type="match status" value="1"/>
</dbReference>
<keyword evidence="1" id="KW-0732">Signal</keyword>
<protein>
    <submittedName>
        <fullName evidence="2">MspA family porin</fullName>
    </submittedName>
</protein>
<organism evidence="2 3">
    <name type="scientific">Nocardia acididurans</name>
    <dbReference type="NCBI Taxonomy" id="2802282"/>
    <lineage>
        <taxon>Bacteria</taxon>
        <taxon>Bacillati</taxon>
        <taxon>Actinomycetota</taxon>
        <taxon>Actinomycetes</taxon>
        <taxon>Mycobacteriales</taxon>
        <taxon>Nocardiaceae</taxon>
        <taxon>Nocardia</taxon>
    </lineage>
</organism>
<dbReference type="EMBL" id="JAERRJ010000010">
    <property type="protein sequence ID" value="MBL1077857.1"/>
    <property type="molecule type" value="Genomic_DNA"/>
</dbReference>
<proteinExistence type="predicted"/>
<keyword evidence="3" id="KW-1185">Reference proteome</keyword>